<evidence type="ECO:0000313" key="1">
    <source>
        <dbReference type="EMBL" id="CAH0480181.1"/>
    </source>
</evidence>
<sequence length="227" mass="25794">MNTKAPKAETKPDVDYVLVDFEPMHKQRWRTDTVRLVCVEFPPYTTCLWHQHLKYGIYVVMAPLNVVEHCYGQKPRPLVQMKGAVFCRDHTKDKLIHLATTSELPAFLIEVELLKEKADIIPNGHMSLHSRIELLHNEPECRVYRFTLQNGIDRIAEISLDLPTEAVLLALDDCKVEICTASTKQEDTTYEIALKVGGDVHLNAGKFGVKLMSSATTKTQFVLAEVY</sequence>
<evidence type="ECO:0000313" key="2">
    <source>
        <dbReference type="EMBL" id="CAH0516382.1"/>
    </source>
</evidence>
<name>A0AAU9L8T7_9STRA</name>
<gene>
    <name evidence="2" type="ORF">PBS001_LOCUS3050</name>
    <name evidence="1" type="ORF">PBS003_LOCUS6806</name>
</gene>
<keyword evidence="3" id="KW-1185">Reference proteome</keyword>
<dbReference type="EMBL" id="CAKKTJ010000324">
    <property type="protein sequence ID" value="CAH0480181.1"/>
    <property type="molecule type" value="Genomic_DNA"/>
</dbReference>
<dbReference type="AlphaFoldDB" id="A0AAU9L8T7"/>
<evidence type="ECO:0000313" key="4">
    <source>
        <dbReference type="Proteomes" id="UP001160483"/>
    </source>
</evidence>
<protein>
    <submittedName>
        <fullName evidence="1">Uncharacterized protein</fullName>
    </submittedName>
</protein>
<dbReference type="EMBL" id="CAKLCB010000166">
    <property type="protein sequence ID" value="CAH0516382.1"/>
    <property type="molecule type" value="Genomic_DNA"/>
</dbReference>
<evidence type="ECO:0000313" key="3">
    <source>
        <dbReference type="Proteomes" id="UP001158986"/>
    </source>
</evidence>
<reference evidence="1 3" key="1">
    <citation type="submission" date="2021-11" db="EMBL/GenBank/DDBJ databases">
        <authorList>
            <person name="Islam A."/>
            <person name="Islam S."/>
            <person name="Flora M.S."/>
            <person name="Rahman M."/>
            <person name="Ziaur R.M."/>
            <person name="Epstein J.H."/>
            <person name="Hassan M."/>
            <person name="Klassen M."/>
            <person name="Woodard K."/>
            <person name="Webb A."/>
            <person name="Webby R.J."/>
            <person name="El Zowalaty M.E."/>
        </authorList>
    </citation>
    <scope>NUCLEOTIDE SEQUENCE</scope>
    <source>
        <strain evidence="2">Pbs1</strain>
        <strain evidence="1">Pbs3</strain>
    </source>
</reference>
<accession>A0AAU9L8T7</accession>
<comment type="caution">
    <text evidence="1">The sequence shown here is derived from an EMBL/GenBank/DDBJ whole genome shotgun (WGS) entry which is preliminary data.</text>
</comment>
<proteinExistence type="predicted"/>
<organism evidence="1 4">
    <name type="scientific">Peronospora belbahrii</name>
    <dbReference type="NCBI Taxonomy" id="622444"/>
    <lineage>
        <taxon>Eukaryota</taxon>
        <taxon>Sar</taxon>
        <taxon>Stramenopiles</taxon>
        <taxon>Oomycota</taxon>
        <taxon>Peronosporomycetes</taxon>
        <taxon>Peronosporales</taxon>
        <taxon>Peronosporaceae</taxon>
        <taxon>Peronospora</taxon>
    </lineage>
</organism>
<dbReference type="Proteomes" id="UP001160483">
    <property type="component" value="Unassembled WGS sequence"/>
</dbReference>
<dbReference type="Proteomes" id="UP001158986">
    <property type="component" value="Unassembled WGS sequence"/>
</dbReference>